<organism evidence="1 2">
    <name type="scientific">Actinidia rufa</name>
    <dbReference type="NCBI Taxonomy" id="165716"/>
    <lineage>
        <taxon>Eukaryota</taxon>
        <taxon>Viridiplantae</taxon>
        <taxon>Streptophyta</taxon>
        <taxon>Embryophyta</taxon>
        <taxon>Tracheophyta</taxon>
        <taxon>Spermatophyta</taxon>
        <taxon>Magnoliopsida</taxon>
        <taxon>eudicotyledons</taxon>
        <taxon>Gunneridae</taxon>
        <taxon>Pentapetalae</taxon>
        <taxon>asterids</taxon>
        <taxon>Ericales</taxon>
        <taxon>Actinidiaceae</taxon>
        <taxon>Actinidia</taxon>
    </lineage>
</organism>
<comment type="caution">
    <text evidence="1">The sequence shown here is derived from an EMBL/GenBank/DDBJ whole genome shotgun (WGS) entry which is preliminary data.</text>
</comment>
<reference evidence="1 2" key="1">
    <citation type="submission" date="2019-07" db="EMBL/GenBank/DDBJ databases">
        <title>De Novo Assembly of kiwifruit Actinidia rufa.</title>
        <authorList>
            <person name="Sugita-Konishi S."/>
            <person name="Sato K."/>
            <person name="Mori E."/>
            <person name="Abe Y."/>
            <person name="Kisaki G."/>
            <person name="Hamano K."/>
            <person name="Suezawa K."/>
            <person name="Otani M."/>
            <person name="Fukuda T."/>
            <person name="Manabe T."/>
            <person name="Gomi K."/>
            <person name="Tabuchi M."/>
            <person name="Akimitsu K."/>
            <person name="Kataoka I."/>
        </authorList>
    </citation>
    <scope>NUCLEOTIDE SEQUENCE [LARGE SCALE GENOMIC DNA]</scope>
    <source>
        <strain evidence="2">cv. Fuchu</strain>
    </source>
</reference>
<accession>A0A7J0FCM1</accession>
<sequence>MFQVVSLEDGPSIDRRKTFGLVHFCSLEILYRYLILETCILRVVPLRGIFELSSFVPKLDANNPTAVQELRADKQYNLQMLNTITAPPL</sequence>
<dbReference type="EMBL" id="BJWL01000011">
    <property type="protein sequence ID" value="GFY96186.1"/>
    <property type="molecule type" value="Genomic_DNA"/>
</dbReference>
<evidence type="ECO:0000313" key="1">
    <source>
        <dbReference type="EMBL" id="GFY96186.1"/>
    </source>
</evidence>
<dbReference type="Proteomes" id="UP000585474">
    <property type="component" value="Unassembled WGS sequence"/>
</dbReference>
<proteinExistence type="predicted"/>
<evidence type="ECO:0000313" key="2">
    <source>
        <dbReference type="Proteomes" id="UP000585474"/>
    </source>
</evidence>
<name>A0A7J0FCM1_9ERIC</name>
<gene>
    <name evidence="1" type="ORF">Acr_11g0004920</name>
</gene>
<keyword evidence="2" id="KW-1185">Reference proteome</keyword>
<dbReference type="AlphaFoldDB" id="A0A7J0FCM1"/>
<protein>
    <submittedName>
        <fullName evidence="1">Uncharacterized protein</fullName>
    </submittedName>
</protein>